<dbReference type="SUPFAM" id="SSF56399">
    <property type="entry name" value="ADP-ribosylation"/>
    <property type="match status" value="1"/>
</dbReference>
<proteinExistence type="predicted"/>
<dbReference type="EMBL" id="CP000926">
    <property type="protein sequence ID" value="ABY96266.1"/>
    <property type="molecule type" value="Genomic_DNA"/>
</dbReference>
<sequence length="316" mass="35271">MKRKPSTAAFFYRNHNTVTKVSSSSSTTIFGTDSRPLGQKTSETSEAKLLLVDDKNSIYSASEVNNIATQYSPYGHATNLPFLLGYNGELAQNHASIYMLGNGYRAYMPQLMRFISPDGKSPFGRGGVNAYAYCSNDPINYTDPSGQARNPLRTPVALTLTKSRRVVNGKLYRVENIQGNKRFVSAPALSESEKIHLKGFIDEQTGEIDRTRARINQIKHSHGRPIQEAENLEAIIDKGNASLKTYTDALNWTKDRRAVKNTIADIESRISEARAKLTDITTKHSAHLEKYRTYNEHHKQLTSDLENANAILRASS</sequence>
<evidence type="ECO:0000313" key="2">
    <source>
        <dbReference type="EMBL" id="ABY96266.1"/>
    </source>
</evidence>
<gene>
    <name evidence="2" type="ordered locus">PputGB1_0355</name>
</gene>
<dbReference type="AlphaFoldDB" id="B0KI80"/>
<dbReference type="NCBIfam" id="TIGR03696">
    <property type="entry name" value="Rhs_assc_core"/>
    <property type="match status" value="1"/>
</dbReference>
<evidence type="ECO:0000313" key="3">
    <source>
        <dbReference type="Proteomes" id="UP000002157"/>
    </source>
</evidence>
<dbReference type="InterPro" id="IPR022385">
    <property type="entry name" value="Rhs_assc_core"/>
</dbReference>
<evidence type="ECO:0008006" key="4">
    <source>
        <dbReference type="Google" id="ProtNLM"/>
    </source>
</evidence>
<name>B0KI80_PSEPG</name>
<dbReference type="Gene3D" id="2.180.10.10">
    <property type="entry name" value="RHS repeat-associated core"/>
    <property type="match status" value="1"/>
</dbReference>
<dbReference type="RefSeq" id="WP_012270125.1">
    <property type="nucleotide sequence ID" value="NC_010322.1"/>
</dbReference>
<dbReference type="Proteomes" id="UP000002157">
    <property type="component" value="Chromosome"/>
</dbReference>
<evidence type="ECO:0000256" key="1">
    <source>
        <dbReference type="SAM" id="Coils"/>
    </source>
</evidence>
<reference evidence="2 3" key="1">
    <citation type="submission" date="2008-01" db="EMBL/GenBank/DDBJ databases">
        <title>Complete sequence of Pseudomonas putida GB-1.</title>
        <authorList>
            <consortium name="US DOE Joint Genome Institute"/>
            <person name="Copeland A."/>
            <person name="Lucas S."/>
            <person name="Lapidus A."/>
            <person name="Barry K."/>
            <person name="Glavina del Rio T."/>
            <person name="Dalin E."/>
            <person name="Tice H."/>
            <person name="Pitluck S."/>
            <person name="Bruce D."/>
            <person name="Goodwin L."/>
            <person name="Chertkov O."/>
            <person name="Brettin T."/>
            <person name="Detter J.C."/>
            <person name="Han C."/>
            <person name="Kuske C.R."/>
            <person name="Schmutz J."/>
            <person name="Larimer F."/>
            <person name="Land M."/>
            <person name="Hauser L."/>
            <person name="Kyrpides N."/>
            <person name="Kim E."/>
            <person name="McCarthy J.K."/>
            <person name="Richardson P."/>
        </authorList>
    </citation>
    <scope>NUCLEOTIDE SEQUENCE [LARGE SCALE GENOMIC DNA]</scope>
    <source>
        <strain evidence="2 3">GB-1</strain>
    </source>
</reference>
<feature type="coiled-coil region" evidence="1">
    <location>
        <begin position="256"/>
        <end position="283"/>
    </location>
</feature>
<keyword evidence="1" id="KW-0175">Coiled coil</keyword>
<dbReference type="HOGENOM" id="CLU_061558_1_1_6"/>
<protein>
    <recommendedName>
        <fullName evidence="4">RHS repeat-associated core domain-containing protein</fullName>
    </recommendedName>
</protein>
<dbReference type="KEGG" id="ppg:PputGB1_0355"/>
<dbReference type="Gene3D" id="1.10.287.1490">
    <property type="match status" value="1"/>
</dbReference>
<organism evidence="2 3">
    <name type="scientific">Pseudomonas putida (strain GB-1)</name>
    <dbReference type="NCBI Taxonomy" id="76869"/>
    <lineage>
        <taxon>Bacteria</taxon>
        <taxon>Pseudomonadati</taxon>
        <taxon>Pseudomonadota</taxon>
        <taxon>Gammaproteobacteria</taxon>
        <taxon>Pseudomonadales</taxon>
        <taxon>Pseudomonadaceae</taxon>
        <taxon>Pseudomonas</taxon>
    </lineage>
</organism>
<dbReference type="eggNOG" id="COG3209">
    <property type="taxonomic scope" value="Bacteria"/>
</dbReference>
<accession>B0KI80</accession>